<sequence>MYFKETLIINTEAPFRKIVTACNFNSPFTSTSNKKDCTLLLGTALLSSL</sequence>
<dbReference type="STRING" id="1945521.A1232T_01927"/>
<protein>
    <submittedName>
        <fullName evidence="1">Uncharacterized protein</fullName>
    </submittedName>
</protein>
<reference evidence="1 2" key="1">
    <citation type="submission" date="2017-02" db="EMBL/GenBank/DDBJ databases">
        <authorList>
            <person name="Peterson S.W."/>
        </authorList>
    </citation>
    <scope>NUCLEOTIDE SEQUENCE [LARGE SCALE GENOMIC DNA]</scope>
    <source>
        <strain evidence="1">Psychrobacter_piechaudii</strain>
    </source>
</reference>
<dbReference type="Proteomes" id="UP000188357">
    <property type="component" value="Unassembled WGS sequence"/>
</dbReference>
<dbReference type="EMBL" id="FUGE01000193">
    <property type="protein sequence ID" value="SJM72733.1"/>
    <property type="molecule type" value="Genomic_DNA"/>
</dbReference>
<accession>A0A1R4GXD1</accession>
<organism evidence="1 2">
    <name type="scientific">Psychrobacter piechaudii</name>
    <dbReference type="NCBI Taxonomy" id="1945521"/>
    <lineage>
        <taxon>Bacteria</taxon>
        <taxon>Pseudomonadati</taxon>
        <taxon>Pseudomonadota</taxon>
        <taxon>Gammaproteobacteria</taxon>
        <taxon>Moraxellales</taxon>
        <taxon>Moraxellaceae</taxon>
        <taxon>Psychrobacter</taxon>
    </lineage>
</organism>
<evidence type="ECO:0000313" key="2">
    <source>
        <dbReference type="Proteomes" id="UP000188357"/>
    </source>
</evidence>
<keyword evidence="2" id="KW-1185">Reference proteome</keyword>
<proteinExistence type="predicted"/>
<dbReference type="AlphaFoldDB" id="A0A1R4GXD1"/>
<name>A0A1R4GXD1_9GAMM</name>
<evidence type="ECO:0000313" key="1">
    <source>
        <dbReference type="EMBL" id="SJM72733.1"/>
    </source>
</evidence>
<gene>
    <name evidence="1" type="ORF">A1232T_01927</name>
</gene>